<evidence type="ECO:0000256" key="3">
    <source>
        <dbReference type="ARBA" id="ARBA00023125"/>
    </source>
</evidence>
<evidence type="ECO:0000256" key="6">
    <source>
        <dbReference type="SAM" id="MobiDB-lite"/>
    </source>
</evidence>
<feature type="compositionally biased region" description="Basic and acidic residues" evidence="6">
    <location>
        <begin position="373"/>
        <end position="400"/>
    </location>
</feature>
<feature type="region of interest" description="Disordered" evidence="6">
    <location>
        <begin position="274"/>
        <end position="453"/>
    </location>
</feature>
<keyword evidence="7" id="KW-1133">Transmembrane helix</keyword>
<name>A0A2U1PQJ7_ARTAN</name>
<feature type="transmembrane region" description="Helical" evidence="7">
    <location>
        <begin position="6"/>
        <end position="27"/>
    </location>
</feature>
<feature type="compositionally biased region" description="Acidic residues" evidence="6">
    <location>
        <begin position="333"/>
        <end position="344"/>
    </location>
</feature>
<feature type="domain" description="MBD" evidence="8">
    <location>
        <begin position="196"/>
        <end position="292"/>
    </location>
</feature>
<keyword evidence="7" id="KW-0812">Transmembrane</keyword>
<feature type="compositionally biased region" description="Basic and acidic residues" evidence="6">
    <location>
        <begin position="414"/>
        <end position="438"/>
    </location>
</feature>
<dbReference type="GO" id="GO:0003677">
    <property type="term" value="F:DNA binding"/>
    <property type="evidence" value="ECO:0007669"/>
    <property type="project" value="UniProtKB-KW"/>
</dbReference>
<proteinExistence type="predicted"/>
<organism evidence="9 10">
    <name type="scientific">Artemisia annua</name>
    <name type="common">Sweet wormwood</name>
    <dbReference type="NCBI Taxonomy" id="35608"/>
    <lineage>
        <taxon>Eukaryota</taxon>
        <taxon>Viridiplantae</taxon>
        <taxon>Streptophyta</taxon>
        <taxon>Embryophyta</taxon>
        <taxon>Tracheophyta</taxon>
        <taxon>Spermatophyta</taxon>
        <taxon>Magnoliopsida</taxon>
        <taxon>eudicotyledons</taxon>
        <taxon>Gunneridae</taxon>
        <taxon>Pentapetalae</taxon>
        <taxon>asterids</taxon>
        <taxon>campanulids</taxon>
        <taxon>Asterales</taxon>
        <taxon>Asteraceae</taxon>
        <taxon>Asteroideae</taxon>
        <taxon>Anthemideae</taxon>
        <taxon>Artemisiinae</taxon>
        <taxon>Artemisia</taxon>
    </lineage>
</organism>
<dbReference type="InterPro" id="IPR039622">
    <property type="entry name" value="MBD10/11"/>
</dbReference>
<dbReference type="InterPro" id="IPR016177">
    <property type="entry name" value="DNA-bd_dom_sf"/>
</dbReference>
<keyword evidence="10" id="KW-1185">Reference proteome</keyword>
<keyword evidence="3 9" id="KW-0238">DNA-binding</keyword>
<evidence type="ECO:0000259" key="8">
    <source>
        <dbReference type="PROSITE" id="PS50982"/>
    </source>
</evidence>
<evidence type="ECO:0000256" key="5">
    <source>
        <dbReference type="ARBA" id="ARBA00023242"/>
    </source>
</evidence>
<sequence>MKFDTVITYCWWFVQKVILMICPLGSLRDDNRIHGIPQSEADVQRIITERAQEEKNILIIFVVSACVFIYFSISGKILYINDIHLKDTGMEYISIKFKMNNSSISLEEGVARVRYGFEKNHYNKVYPNIATYTLRISITTGYLVSNLTSLQEVTGSYLTRYMFGVAWEGSEMVKIHVWRGMGRVRNGQGLKMANSNDEAVSLELPAPTGWKKMLNYAGIYVFGAIRCSSNSLKFDFSGLFLPKEEGTPKKNAIVFTAPTGEEITNRKELEQYLKANPGGPKLSEFDWGSGETPRRSSRIIEKVKSTPPSSETEPVKKRVRKSSSLKKGKKENEEEAPEVITDMDVEMKEAEKDVKQDENGENALTETNDEIAPEEKHDEIAPEEKNVEKDPEEKVADGHEANGSTNQEESPGVEAEKNGSTEEQKGNLDSVPEKKVEAEGETVVENGSRVEGQ</sequence>
<keyword evidence="5" id="KW-0539">Nucleus</keyword>
<evidence type="ECO:0000256" key="1">
    <source>
        <dbReference type="ARBA" id="ARBA00004123"/>
    </source>
</evidence>
<dbReference type="PROSITE" id="PS50982">
    <property type="entry name" value="MBD"/>
    <property type="match status" value="1"/>
</dbReference>
<dbReference type="PANTHER" id="PTHR33729:SF20">
    <property type="entry name" value="DNA-BINDING DOMAIN-CONTAINING PROTEIN-RELATED"/>
    <property type="match status" value="1"/>
</dbReference>
<comment type="subcellular location">
    <subcellularLocation>
        <location evidence="1">Nucleus</location>
    </subcellularLocation>
</comment>
<protein>
    <submittedName>
        <fullName evidence="9">DNA-binding, integrase-type</fullName>
    </submittedName>
</protein>
<dbReference type="SUPFAM" id="SSF54171">
    <property type="entry name" value="DNA-binding domain"/>
    <property type="match status" value="1"/>
</dbReference>
<dbReference type="AlphaFoldDB" id="A0A2U1PQJ7"/>
<feature type="compositionally biased region" description="Basic and acidic residues" evidence="6">
    <location>
        <begin position="345"/>
        <end position="358"/>
    </location>
</feature>
<dbReference type="OrthoDB" id="1435582at2759"/>
<gene>
    <name evidence="9" type="ORF">CTI12_AA123920</name>
</gene>
<comment type="caution">
    <text evidence="9">The sequence shown here is derived from an EMBL/GenBank/DDBJ whole genome shotgun (WGS) entry which is preliminary data.</text>
</comment>
<evidence type="ECO:0000313" key="10">
    <source>
        <dbReference type="Proteomes" id="UP000245207"/>
    </source>
</evidence>
<evidence type="ECO:0000256" key="4">
    <source>
        <dbReference type="ARBA" id="ARBA00023163"/>
    </source>
</evidence>
<evidence type="ECO:0000256" key="7">
    <source>
        <dbReference type="SAM" id="Phobius"/>
    </source>
</evidence>
<accession>A0A2U1PQJ7</accession>
<dbReference type="EMBL" id="PKPP01000860">
    <property type="protein sequence ID" value="PWA87972.1"/>
    <property type="molecule type" value="Genomic_DNA"/>
</dbReference>
<dbReference type="STRING" id="35608.A0A2U1PQJ7"/>
<keyword evidence="7" id="KW-0472">Membrane</keyword>
<reference evidence="9 10" key="1">
    <citation type="journal article" date="2018" name="Mol. Plant">
        <title>The genome of Artemisia annua provides insight into the evolution of Asteraceae family and artemisinin biosynthesis.</title>
        <authorList>
            <person name="Shen Q."/>
            <person name="Zhang L."/>
            <person name="Liao Z."/>
            <person name="Wang S."/>
            <person name="Yan T."/>
            <person name="Shi P."/>
            <person name="Liu M."/>
            <person name="Fu X."/>
            <person name="Pan Q."/>
            <person name="Wang Y."/>
            <person name="Lv Z."/>
            <person name="Lu X."/>
            <person name="Zhang F."/>
            <person name="Jiang W."/>
            <person name="Ma Y."/>
            <person name="Chen M."/>
            <person name="Hao X."/>
            <person name="Li L."/>
            <person name="Tang Y."/>
            <person name="Lv G."/>
            <person name="Zhou Y."/>
            <person name="Sun X."/>
            <person name="Brodelius P.E."/>
            <person name="Rose J.K.C."/>
            <person name="Tang K."/>
        </authorList>
    </citation>
    <scope>NUCLEOTIDE SEQUENCE [LARGE SCALE GENOMIC DNA]</scope>
    <source>
        <strain evidence="10">cv. Huhao1</strain>
        <tissue evidence="9">Leaf</tissue>
    </source>
</reference>
<dbReference type="GO" id="GO:0005634">
    <property type="term" value="C:nucleus"/>
    <property type="evidence" value="ECO:0007669"/>
    <property type="project" value="UniProtKB-SubCell"/>
</dbReference>
<dbReference type="Gene3D" id="3.30.890.10">
    <property type="entry name" value="Methyl-cpg-binding Protein 2, Chain A"/>
    <property type="match status" value="1"/>
</dbReference>
<dbReference type="Proteomes" id="UP000245207">
    <property type="component" value="Unassembled WGS sequence"/>
</dbReference>
<feature type="compositionally biased region" description="Basic residues" evidence="6">
    <location>
        <begin position="317"/>
        <end position="329"/>
    </location>
</feature>
<dbReference type="InterPro" id="IPR001739">
    <property type="entry name" value="Methyl_CpG_DNA-bd"/>
</dbReference>
<feature type="compositionally biased region" description="Basic and acidic residues" evidence="6">
    <location>
        <begin position="292"/>
        <end position="304"/>
    </location>
</feature>
<dbReference type="PANTHER" id="PTHR33729">
    <property type="entry name" value="METHYL-CPG BINDING DOMAIN CONTAINING PROTEIN, EXPRESSED"/>
    <property type="match status" value="1"/>
</dbReference>
<evidence type="ECO:0000313" key="9">
    <source>
        <dbReference type="EMBL" id="PWA87972.1"/>
    </source>
</evidence>
<evidence type="ECO:0000256" key="2">
    <source>
        <dbReference type="ARBA" id="ARBA00023015"/>
    </source>
</evidence>
<keyword evidence="4" id="KW-0804">Transcription</keyword>
<feature type="transmembrane region" description="Helical" evidence="7">
    <location>
        <begin position="57"/>
        <end position="79"/>
    </location>
</feature>
<dbReference type="Pfam" id="PF01429">
    <property type="entry name" value="MBD"/>
    <property type="match status" value="1"/>
</dbReference>
<keyword evidence="2" id="KW-0805">Transcription regulation</keyword>